<accession>A0A835M1T9</accession>
<dbReference type="AlphaFoldDB" id="A0A835M1T9"/>
<comment type="caution">
    <text evidence="6">Lacks conserved residue(s) required for the propagation of feature annotation.</text>
</comment>
<dbReference type="GO" id="GO:0016020">
    <property type="term" value="C:membrane"/>
    <property type="evidence" value="ECO:0007669"/>
    <property type="project" value="UniProtKB-SubCell"/>
</dbReference>
<protein>
    <submittedName>
        <fullName evidence="7">Uncharacterized protein</fullName>
    </submittedName>
</protein>
<dbReference type="PANTHER" id="PTHR11266:SF121">
    <property type="entry name" value="OS09G0315000 PROTEIN"/>
    <property type="match status" value="1"/>
</dbReference>
<keyword evidence="4 6" id="KW-1133">Transmembrane helix</keyword>
<dbReference type="InterPro" id="IPR007248">
    <property type="entry name" value="Mpv17_PMP22"/>
</dbReference>
<dbReference type="Proteomes" id="UP000631114">
    <property type="component" value="Unassembled WGS sequence"/>
</dbReference>
<evidence type="ECO:0000313" key="8">
    <source>
        <dbReference type="Proteomes" id="UP000631114"/>
    </source>
</evidence>
<evidence type="ECO:0000256" key="5">
    <source>
        <dbReference type="ARBA" id="ARBA00023136"/>
    </source>
</evidence>
<dbReference type="OrthoDB" id="676075at2759"/>
<reference evidence="7 8" key="1">
    <citation type="submission" date="2020-10" db="EMBL/GenBank/DDBJ databases">
        <title>The Coptis chinensis genome and diversification of protoberbering-type alkaloids.</title>
        <authorList>
            <person name="Wang B."/>
            <person name="Shu S."/>
            <person name="Song C."/>
            <person name="Liu Y."/>
        </authorList>
    </citation>
    <scope>NUCLEOTIDE SEQUENCE [LARGE SCALE GENOMIC DNA]</scope>
    <source>
        <strain evidence="7">HL-2020</strain>
        <tissue evidence="7">Leaf</tissue>
    </source>
</reference>
<keyword evidence="5 6" id="KW-0472">Membrane</keyword>
<comment type="subcellular location">
    <subcellularLocation>
        <location evidence="1">Membrane</location>
        <topology evidence="1">Multi-pass membrane protein</topology>
    </subcellularLocation>
</comment>
<evidence type="ECO:0000256" key="2">
    <source>
        <dbReference type="ARBA" id="ARBA00006824"/>
    </source>
</evidence>
<evidence type="ECO:0000313" key="7">
    <source>
        <dbReference type="EMBL" id="KAF9616523.1"/>
    </source>
</evidence>
<dbReference type="EMBL" id="JADFTS010000003">
    <property type="protein sequence ID" value="KAF9616523.1"/>
    <property type="molecule type" value="Genomic_DNA"/>
</dbReference>
<proteinExistence type="inferred from homology"/>
<comment type="caution">
    <text evidence="7">The sequence shown here is derived from an EMBL/GenBank/DDBJ whole genome shotgun (WGS) entry which is preliminary data.</text>
</comment>
<dbReference type="GO" id="GO:0005737">
    <property type="term" value="C:cytoplasm"/>
    <property type="evidence" value="ECO:0007669"/>
    <property type="project" value="TreeGrafter"/>
</dbReference>
<evidence type="ECO:0000256" key="6">
    <source>
        <dbReference type="RuleBase" id="RU363053"/>
    </source>
</evidence>
<evidence type="ECO:0000256" key="1">
    <source>
        <dbReference type="ARBA" id="ARBA00004141"/>
    </source>
</evidence>
<evidence type="ECO:0000256" key="4">
    <source>
        <dbReference type="ARBA" id="ARBA00022989"/>
    </source>
</evidence>
<evidence type="ECO:0000256" key="3">
    <source>
        <dbReference type="ARBA" id="ARBA00022692"/>
    </source>
</evidence>
<sequence>MMISGVVYSLGDWIAQCVEGKPLFDFDRTRMFRSGLVGFSLHGSLSHYYYQFCEALFPFQDWWVVPIKVAFDQTTRATLWNNIYFAVLRLLRFESPASISSELKATFLPMLTVRIFLWFRFLHLLILLFTTNFLTICSLRSPVT</sequence>
<comment type="similarity">
    <text evidence="2 6">Belongs to the peroxisomal membrane protein PXMP2/4 family.</text>
</comment>
<keyword evidence="3 6" id="KW-0812">Transmembrane</keyword>
<feature type="transmembrane region" description="Helical" evidence="6">
    <location>
        <begin position="117"/>
        <end position="139"/>
    </location>
</feature>
<gene>
    <name evidence="7" type="ORF">IFM89_029984</name>
</gene>
<name>A0A835M1T9_9MAGN</name>
<dbReference type="PANTHER" id="PTHR11266">
    <property type="entry name" value="PEROXISOMAL MEMBRANE PROTEIN 2, PXMP2 MPV17"/>
    <property type="match status" value="1"/>
</dbReference>
<organism evidence="7 8">
    <name type="scientific">Coptis chinensis</name>
    <dbReference type="NCBI Taxonomy" id="261450"/>
    <lineage>
        <taxon>Eukaryota</taxon>
        <taxon>Viridiplantae</taxon>
        <taxon>Streptophyta</taxon>
        <taxon>Embryophyta</taxon>
        <taxon>Tracheophyta</taxon>
        <taxon>Spermatophyta</taxon>
        <taxon>Magnoliopsida</taxon>
        <taxon>Ranunculales</taxon>
        <taxon>Ranunculaceae</taxon>
        <taxon>Coptidoideae</taxon>
        <taxon>Coptis</taxon>
    </lineage>
</organism>
<keyword evidence="8" id="KW-1185">Reference proteome</keyword>